<feature type="transmembrane region" description="Helical" evidence="6">
    <location>
        <begin position="303"/>
        <end position="321"/>
    </location>
</feature>
<evidence type="ECO:0000256" key="1">
    <source>
        <dbReference type="ARBA" id="ARBA00004651"/>
    </source>
</evidence>
<dbReference type="STRING" id="92835.RS81_00598"/>
<feature type="transmembrane region" description="Helical" evidence="6">
    <location>
        <begin position="69"/>
        <end position="94"/>
    </location>
</feature>
<protein>
    <submittedName>
        <fullName evidence="8">Multidrug resistance protein stp</fullName>
    </submittedName>
</protein>
<evidence type="ECO:0000313" key="8">
    <source>
        <dbReference type="EMBL" id="KJL44025.1"/>
    </source>
</evidence>
<dbReference type="Gene3D" id="1.20.1250.20">
    <property type="entry name" value="MFS general substrate transporter like domains"/>
    <property type="match status" value="2"/>
</dbReference>
<keyword evidence="9" id="KW-1185">Reference proteome</keyword>
<feature type="transmembrane region" description="Helical" evidence="6">
    <location>
        <begin position="254"/>
        <end position="283"/>
    </location>
</feature>
<feature type="transmembrane region" description="Helical" evidence="6">
    <location>
        <begin position="188"/>
        <end position="207"/>
    </location>
</feature>
<dbReference type="InterPro" id="IPR020846">
    <property type="entry name" value="MFS_dom"/>
</dbReference>
<dbReference type="PATRIC" id="fig|92835.4.peg.614"/>
<accession>A0A0M2HGW6</accession>
<dbReference type="InterPro" id="IPR011701">
    <property type="entry name" value="MFS"/>
</dbReference>
<dbReference type="EMBL" id="JYIZ01000033">
    <property type="protein sequence ID" value="KJL44025.1"/>
    <property type="molecule type" value="Genomic_DNA"/>
</dbReference>
<dbReference type="GO" id="GO:0022857">
    <property type="term" value="F:transmembrane transporter activity"/>
    <property type="evidence" value="ECO:0007669"/>
    <property type="project" value="InterPro"/>
</dbReference>
<dbReference type="Proteomes" id="UP000033956">
    <property type="component" value="Unassembled WGS sequence"/>
</dbReference>
<evidence type="ECO:0000256" key="6">
    <source>
        <dbReference type="SAM" id="Phobius"/>
    </source>
</evidence>
<reference evidence="8 9" key="1">
    <citation type="submission" date="2015-02" db="EMBL/GenBank/DDBJ databases">
        <title>Draft genome sequences of ten Microbacterium spp. with emphasis on heavy metal contaminated environments.</title>
        <authorList>
            <person name="Corretto E."/>
        </authorList>
    </citation>
    <scope>NUCLEOTIDE SEQUENCE [LARGE SCALE GENOMIC DNA]</scope>
    <source>
        <strain evidence="8 9">DSM 12510</strain>
    </source>
</reference>
<evidence type="ECO:0000256" key="3">
    <source>
        <dbReference type="ARBA" id="ARBA00022692"/>
    </source>
</evidence>
<feature type="domain" description="Major facilitator superfamily (MFS) profile" evidence="7">
    <location>
        <begin position="2"/>
        <end position="455"/>
    </location>
</feature>
<dbReference type="SUPFAM" id="SSF103473">
    <property type="entry name" value="MFS general substrate transporter"/>
    <property type="match status" value="1"/>
</dbReference>
<organism evidence="8 9">
    <name type="scientific">Microbacterium terrae</name>
    <dbReference type="NCBI Taxonomy" id="69369"/>
    <lineage>
        <taxon>Bacteria</taxon>
        <taxon>Bacillati</taxon>
        <taxon>Actinomycetota</taxon>
        <taxon>Actinomycetes</taxon>
        <taxon>Micrococcales</taxon>
        <taxon>Microbacteriaceae</taxon>
        <taxon>Microbacterium</taxon>
    </lineage>
</organism>
<dbReference type="PANTHER" id="PTHR42718">
    <property type="entry name" value="MAJOR FACILITATOR SUPERFAMILY MULTIDRUG TRANSPORTER MFSC"/>
    <property type="match status" value="1"/>
</dbReference>
<name>A0A0M2HGW6_9MICO</name>
<dbReference type="PANTHER" id="PTHR42718:SF9">
    <property type="entry name" value="MAJOR FACILITATOR SUPERFAMILY MULTIDRUG TRANSPORTER MFSC"/>
    <property type="match status" value="1"/>
</dbReference>
<evidence type="ECO:0000256" key="4">
    <source>
        <dbReference type="ARBA" id="ARBA00022989"/>
    </source>
</evidence>
<feature type="transmembrane region" description="Helical" evidence="6">
    <location>
        <begin position="432"/>
        <end position="452"/>
    </location>
</feature>
<comment type="subcellular location">
    <subcellularLocation>
        <location evidence="1">Cell membrane</location>
        <topology evidence="1">Multi-pass membrane protein</topology>
    </subcellularLocation>
</comment>
<keyword evidence="2" id="KW-0813">Transport</keyword>
<proteinExistence type="predicted"/>
<feature type="transmembrane region" description="Helical" evidence="6">
    <location>
        <begin position="40"/>
        <end position="57"/>
    </location>
</feature>
<evidence type="ECO:0000259" key="7">
    <source>
        <dbReference type="PROSITE" id="PS50850"/>
    </source>
</evidence>
<keyword evidence="5 6" id="KW-0472">Membrane</keyword>
<evidence type="ECO:0000256" key="2">
    <source>
        <dbReference type="ARBA" id="ARBA00022448"/>
    </source>
</evidence>
<dbReference type="InterPro" id="IPR036259">
    <property type="entry name" value="MFS_trans_sf"/>
</dbReference>
<dbReference type="PROSITE" id="PS50850">
    <property type="entry name" value="MFS"/>
    <property type="match status" value="1"/>
</dbReference>
<dbReference type="AlphaFoldDB" id="A0A0M2HGW6"/>
<feature type="transmembrane region" description="Helical" evidence="6">
    <location>
        <begin position="388"/>
        <end position="412"/>
    </location>
</feature>
<keyword evidence="3 6" id="KW-0812">Transmembrane</keyword>
<feature type="transmembrane region" description="Helical" evidence="6">
    <location>
        <begin position="124"/>
        <end position="151"/>
    </location>
</feature>
<dbReference type="GO" id="GO:0005886">
    <property type="term" value="C:plasma membrane"/>
    <property type="evidence" value="ECO:0007669"/>
    <property type="project" value="UniProtKB-SubCell"/>
</dbReference>
<feature type="transmembrane region" description="Helical" evidence="6">
    <location>
        <begin position="100"/>
        <end position="117"/>
    </location>
</feature>
<feature type="transmembrane region" description="Helical" evidence="6">
    <location>
        <begin position="328"/>
        <end position="346"/>
    </location>
</feature>
<comment type="caution">
    <text evidence="8">The sequence shown here is derived from an EMBL/GenBank/DDBJ whole genome shotgun (WGS) entry which is preliminary data.</text>
</comment>
<sequence>MVVTTILLACVLEAVALGAIMISIALPSILEEFPTDQGGWLLSTYYLAGAVAAPILGKCADLYGKKRMLLITMGISGLGIIVAVLAPSFGVLLIGRTMQGVILATLSLTYSLIRDIFPPKPAAFAASITVTGMGIFGIVTPLLVGILIAAFGWRGMFGFDAVWTLGLLLLIAVVVPESSLRRKARPDILGGVLLALGVVGILLYVSLGRQLGWVSLVSLASLIGGIAFFTWFLLHTRRVAEPIIDGSLFRRRPVIFVVLFGAVGYALSATIGQLMPLLALTSAEDGGTYGLGLTTVEYAAVETPRAIAAAAVGILLGILVARGRSPRMFMVLGMSFWLAATLWLIFFNDTQYFLTIGALLIGTGGGMVNASLPNVVIQATPADNQGSVAGTVQLCQTGFGAVAPVLMFAILAPYAMPSSTGGIVYQETGFTIWLTCAAVTAAVLLLLAATVLRPRKGDVVSPLLVSGKRAAATEGGGEGVREPAGQPTT</sequence>
<evidence type="ECO:0000313" key="9">
    <source>
        <dbReference type="Proteomes" id="UP000033956"/>
    </source>
</evidence>
<keyword evidence="4 6" id="KW-1133">Transmembrane helix</keyword>
<dbReference type="Pfam" id="PF07690">
    <property type="entry name" value="MFS_1"/>
    <property type="match status" value="1"/>
</dbReference>
<feature type="transmembrane region" description="Helical" evidence="6">
    <location>
        <begin position="157"/>
        <end position="176"/>
    </location>
</feature>
<gene>
    <name evidence="8" type="primary">stp_3</name>
    <name evidence="8" type="ORF">RS81_00598</name>
</gene>
<feature type="transmembrane region" description="Helical" evidence="6">
    <location>
        <begin position="213"/>
        <end position="234"/>
    </location>
</feature>
<evidence type="ECO:0000256" key="5">
    <source>
        <dbReference type="ARBA" id="ARBA00023136"/>
    </source>
</evidence>
<feature type="transmembrane region" description="Helical" evidence="6">
    <location>
        <begin position="352"/>
        <end position="376"/>
    </location>
</feature>